<evidence type="ECO:0000259" key="8">
    <source>
        <dbReference type="SMART" id="SM00905"/>
    </source>
</evidence>
<evidence type="ECO:0000256" key="1">
    <source>
        <dbReference type="ARBA" id="ARBA00001353"/>
    </source>
</evidence>
<comment type="caution">
    <text evidence="9">The sequence shown here is derived from an EMBL/GenBank/DDBJ whole genome shotgun (WGS) entry which is preliminary data.</text>
</comment>
<dbReference type="GO" id="GO:0046656">
    <property type="term" value="P:folic acid biosynthetic process"/>
    <property type="evidence" value="ECO:0007669"/>
    <property type="project" value="UniProtKB-KW"/>
</dbReference>
<feature type="domain" description="Dihydroneopterin aldolase/epimerase" evidence="8">
    <location>
        <begin position="24"/>
        <end position="131"/>
    </location>
</feature>
<evidence type="ECO:0000313" key="10">
    <source>
        <dbReference type="Proteomes" id="UP000545037"/>
    </source>
</evidence>
<evidence type="ECO:0000313" key="9">
    <source>
        <dbReference type="EMBL" id="MBB5747441.1"/>
    </source>
</evidence>
<dbReference type="PANTHER" id="PTHR42844">
    <property type="entry name" value="DIHYDRONEOPTERIN ALDOLASE 1-RELATED"/>
    <property type="match status" value="1"/>
</dbReference>
<evidence type="ECO:0000256" key="7">
    <source>
        <dbReference type="ARBA" id="ARBA00032903"/>
    </source>
</evidence>
<name>A0A7W9CL82_9CAUL</name>
<dbReference type="RefSeq" id="WP_183214414.1">
    <property type="nucleotide sequence ID" value="NZ_JACHOR010000005.1"/>
</dbReference>
<keyword evidence="5" id="KW-0289">Folate biosynthesis</keyword>
<evidence type="ECO:0000256" key="5">
    <source>
        <dbReference type="ARBA" id="ARBA00022909"/>
    </source>
</evidence>
<dbReference type="InterPro" id="IPR043133">
    <property type="entry name" value="GTP-CH-I_C/QueF"/>
</dbReference>
<accession>A0A7W9CL82</accession>
<dbReference type="Proteomes" id="UP000545037">
    <property type="component" value="Unassembled WGS sequence"/>
</dbReference>
<evidence type="ECO:0000256" key="6">
    <source>
        <dbReference type="ARBA" id="ARBA00023239"/>
    </source>
</evidence>
<comment type="catalytic activity">
    <reaction evidence="1">
        <text>7,8-dihydroneopterin = 6-hydroxymethyl-7,8-dihydropterin + glycolaldehyde</text>
        <dbReference type="Rhea" id="RHEA:10540"/>
        <dbReference type="ChEBI" id="CHEBI:17001"/>
        <dbReference type="ChEBI" id="CHEBI:17071"/>
        <dbReference type="ChEBI" id="CHEBI:44841"/>
        <dbReference type="EC" id="4.1.2.25"/>
    </reaction>
</comment>
<dbReference type="InterPro" id="IPR006156">
    <property type="entry name" value="Dihydroneopterin_aldolase"/>
</dbReference>
<comment type="pathway">
    <text evidence="2">Cofactor biosynthesis; tetrahydrofolate biosynthesis; 2-amino-4-hydroxy-6-hydroxymethyl-7,8-dihydropteridine diphosphate from 7,8-dihydroneopterin triphosphate: step 3/4.</text>
</comment>
<reference evidence="9 10" key="1">
    <citation type="submission" date="2020-08" db="EMBL/GenBank/DDBJ databases">
        <title>Genomic Encyclopedia of Type Strains, Phase IV (KMG-IV): sequencing the most valuable type-strain genomes for metagenomic binning, comparative biology and taxonomic classification.</title>
        <authorList>
            <person name="Goeker M."/>
        </authorList>
    </citation>
    <scope>NUCLEOTIDE SEQUENCE [LARGE SCALE GENOMIC DNA]</scope>
    <source>
        <strain evidence="9 10">DSM 4737</strain>
    </source>
</reference>
<dbReference type="EMBL" id="JACHOR010000005">
    <property type="protein sequence ID" value="MBB5747441.1"/>
    <property type="molecule type" value="Genomic_DNA"/>
</dbReference>
<dbReference type="GO" id="GO:0004150">
    <property type="term" value="F:dihydroneopterin aldolase activity"/>
    <property type="evidence" value="ECO:0007669"/>
    <property type="project" value="UniProtKB-EC"/>
</dbReference>
<dbReference type="PANTHER" id="PTHR42844:SF1">
    <property type="entry name" value="DIHYDRONEOPTERIN ALDOLASE 1-RELATED"/>
    <property type="match status" value="1"/>
</dbReference>
<keyword evidence="6 9" id="KW-0456">Lyase</keyword>
<evidence type="ECO:0000256" key="3">
    <source>
        <dbReference type="ARBA" id="ARBA00005708"/>
    </source>
</evidence>
<organism evidence="9 10">
    <name type="scientific">Brevundimonas variabilis</name>
    <dbReference type="NCBI Taxonomy" id="74312"/>
    <lineage>
        <taxon>Bacteria</taxon>
        <taxon>Pseudomonadati</taxon>
        <taxon>Pseudomonadota</taxon>
        <taxon>Alphaproteobacteria</taxon>
        <taxon>Caulobacterales</taxon>
        <taxon>Caulobacteraceae</taxon>
        <taxon>Brevundimonas</taxon>
    </lineage>
</organism>
<evidence type="ECO:0000256" key="4">
    <source>
        <dbReference type="ARBA" id="ARBA00013043"/>
    </source>
</evidence>
<gene>
    <name evidence="9" type="ORF">GGR13_003062</name>
</gene>
<keyword evidence="10" id="KW-1185">Reference proteome</keyword>
<dbReference type="AlphaFoldDB" id="A0A7W9CL82"/>
<dbReference type="Gene3D" id="3.30.1130.10">
    <property type="match status" value="1"/>
</dbReference>
<dbReference type="InterPro" id="IPR006157">
    <property type="entry name" value="FolB_dom"/>
</dbReference>
<dbReference type="SMART" id="SM00905">
    <property type="entry name" value="FolB"/>
    <property type="match status" value="1"/>
</dbReference>
<protein>
    <recommendedName>
        <fullName evidence="4">dihydroneopterin aldolase</fullName>
        <ecNumber evidence="4">4.1.2.25</ecNumber>
    </recommendedName>
    <alternativeName>
        <fullName evidence="7">7,8-dihydroneopterin aldolase</fullName>
    </alternativeName>
</protein>
<dbReference type="SUPFAM" id="SSF55620">
    <property type="entry name" value="Tetrahydrobiopterin biosynthesis enzymes-like"/>
    <property type="match status" value="1"/>
</dbReference>
<dbReference type="NCBIfam" id="TIGR00526">
    <property type="entry name" value="folB_dom"/>
    <property type="match status" value="1"/>
</dbReference>
<dbReference type="Pfam" id="PF02152">
    <property type="entry name" value="FolB"/>
    <property type="match status" value="1"/>
</dbReference>
<evidence type="ECO:0000256" key="2">
    <source>
        <dbReference type="ARBA" id="ARBA00005013"/>
    </source>
</evidence>
<proteinExistence type="inferred from homology"/>
<sequence>MTSPKAGLAAFPTLTSARHEGLTVFVRGLAIEAGIGIHDHEIGRLQTLIIDVTLEMGPQAVTRLADTVNYETIAEAARAIAAEGHIGLVESFAERLALAVLADERVRRVIVRIEKPGALDGAVAPGCEVVFGR</sequence>
<dbReference type="GO" id="GO:0005737">
    <property type="term" value="C:cytoplasm"/>
    <property type="evidence" value="ECO:0007669"/>
    <property type="project" value="TreeGrafter"/>
</dbReference>
<dbReference type="EC" id="4.1.2.25" evidence="4"/>
<comment type="similarity">
    <text evidence="3">Belongs to the DHNA family.</text>
</comment>